<dbReference type="AlphaFoldDB" id="A0A9X1FNT6"/>
<keyword evidence="1" id="KW-0175">Coiled coil</keyword>
<keyword evidence="3" id="KW-1185">Reference proteome</keyword>
<reference evidence="2" key="1">
    <citation type="submission" date="2021-07" db="EMBL/GenBank/DDBJ databases">
        <title>Aureisphaera sp. CAU 1614 isolated from sea sediment.</title>
        <authorList>
            <person name="Kim W."/>
        </authorList>
    </citation>
    <scope>NUCLEOTIDE SEQUENCE</scope>
    <source>
        <strain evidence="2">CAU 1614</strain>
    </source>
</reference>
<gene>
    <name evidence="2" type="ORF">KXJ69_08115</name>
</gene>
<organism evidence="2 3">
    <name type="scientific">Halomarinibacterium sedimenti</name>
    <dbReference type="NCBI Taxonomy" id="2857106"/>
    <lineage>
        <taxon>Bacteria</taxon>
        <taxon>Pseudomonadati</taxon>
        <taxon>Bacteroidota</taxon>
        <taxon>Flavobacteriia</taxon>
        <taxon>Flavobacteriales</taxon>
        <taxon>Flavobacteriaceae</taxon>
        <taxon>Halomarinibacterium</taxon>
    </lineage>
</organism>
<dbReference type="Proteomes" id="UP001138686">
    <property type="component" value="Unassembled WGS sequence"/>
</dbReference>
<accession>A0A9X1FNT6</accession>
<evidence type="ECO:0000256" key="1">
    <source>
        <dbReference type="SAM" id="Coils"/>
    </source>
</evidence>
<dbReference type="RefSeq" id="WP_219052507.1">
    <property type="nucleotide sequence ID" value="NZ_JAHWDP010000003.1"/>
</dbReference>
<protein>
    <submittedName>
        <fullName evidence="2">Uncharacterized protein</fullName>
    </submittedName>
</protein>
<feature type="coiled-coil region" evidence="1">
    <location>
        <begin position="89"/>
        <end position="116"/>
    </location>
</feature>
<proteinExistence type="predicted"/>
<dbReference type="EMBL" id="JAHWDP010000003">
    <property type="protein sequence ID" value="MBW2938068.1"/>
    <property type="molecule type" value="Genomic_DNA"/>
</dbReference>
<evidence type="ECO:0000313" key="3">
    <source>
        <dbReference type="Proteomes" id="UP001138686"/>
    </source>
</evidence>
<name>A0A9X1FNT6_9FLAO</name>
<comment type="caution">
    <text evidence="2">The sequence shown here is derived from an EMBL/GenBank/DDBJ whole genome shotgun (WGS) entry which is preliminary data.</text>
</comment>
<evidence type="ECO:0000313" key="2">
    <source>
        <dbReference type="EMBL" id="MBW2938068.1"/>
    </source>
</evidence>
<sequence length="120" mass="14137">MKKRNYTIQKQSPHIGNMLQARIKFRRISRASVARLLKRAPQTFNEFTKRHTLQTEILWQICNAMKHNFFADLAAQLPADFTTYAPDPTLALQEELEQLREENKMLQAKLEELRNAIGRR</sequence>